<dbReference type="PIRSF" id="PIRSF006373">
    <property type="entry name" value="TF_E_archaea"/>
    <property type="match status" value="1"/>
</dbReference>
<keyword evidence="3 4" id="KW-0804">Transcription</keyword>
<comment type="domain">
    <text evidence="4">The winged helix domain is involved in binding to DNA in the preinitiation complex.</text>
</comment>
<evidence type="ECO:0000256" key="1">
    <source>
        <dbReference type="ARBA" id="ARBA00023015"/>
    </source>
</evidence>
<dbReference type="SMART" id="SM00531">
    <property type="entry name" value="TFIIE"/>
    <property type="match status" value="1"/>
</dbReference>
<keyword evidence="2 4" id="KW-0238">DNA-binding</keyword>
<dbReference type="PROSITE" id="PS51344">
    <property type="entry name" value="HTH_TFE_IIE"/>
    <property type="match status" value="1"/>
</dbReference>
<dbReference type="HAMAP" id="MF_01909">
    <property type="entry name" value="TFE_arch"/>
    <property type="match status" value="1"/>
</dbReference>
<evidence type="ECO:0000256" key="2">
    <source>
        <dbReference type="ARBA" id="ARBA00023125"/>
    </source>
</evidence>
<protein>
    <recommendedName>
        <fullName evidence="4">Transcription factor E</fullName>
        <shortName evidence="4">TFE</shortName>
    </recommendedName>
    <alternativeName>
        <fullName evidence="4">TFIIE subunit alpha homolog</fullName>
    </alternativeName>
    <alternativeName>
        <fullName evidence="4">Transcription initiation factor TFIIE</fullName>
    </alternativeName>
</protein>
<dbReference type="InterPro" id="IPR002853">
    <property type="entry name" value="TFIIE_asu"/>
</dbReference>
<dbReference type="InterPro" id="IPR016481">
    <property type="entry name" value="TF_E_archaea"/>
</dbReference>
<accession>A0A8T5US03</accession>
<dbReference type="GO" id="GO:0006367">
    <property type="term" value="P:transcription initiation at RNA polymerase II promoter"/>
    <property type="evidence" value="ECO:0007669"/>
    <property type="project" value="InterPro"/>
</dbReference>
<dbReference type="Pfam" id="PF02002">
    <property type="entry name" value="TFIIE_alpha"/>
    <property type="match status" value="1"/>
</dbReference>
<dbReference type="GO" id="GO:0003677">
    <property type="term" value="F:DNA binding"/>
    <property type="evidence" value="ECO:0007669"/>
    <property type="project" value="UniProtKB-KW"/>
</dbReference>
<evidence type="ECO:0000256" key="4">
    <source>
        <dbReference type="HAMAP-Rule" id="MF_01909"/>
    </source>
</evidence>
<dbReference type="Proteomes" id="UP000825933">
    <property type="component" value="Unassembled WGS sequence"/>
</dbReference>
<gene>
    <name evidence="4" type="primary">tfe</name>
    <name evidence="6" type="ORF">K8N75_12380</name>
</gene>
<proteinExistence type="inferred from homology"/>
<evidence type="ECO:0000313" key="6">
    <source>
        <dbReference type="EMBL" id="MBZ2166832.1"/>
    </source>
</evidence>
<dbReference type="Gene3D" id="1.10.10.10">
    <property type="entry name" value="Winged helix-like DNA-binding domain superfamily/Winged helix DNA-binding domain"/>
    <property type="match status" value="1"/>
</dbReference>
<evidence type="ECO:0000313" key="7">
    <source>
        <dbReference type="Proteomes" id="UP000825933"/>
    </source>
</evidence>
<keyword evidence="7" id="KW-1185">Reference proteome</keyword>
<name>A0A8T5US03_9EURY</name>
<dbReference type="SUPFAM" id="SSF46785">
    <property type="entry name" value="Winged helix' DNA-binding domain"/>
    <property type="match status" value="1"/>
</dbReference>
<comment type="function">
    <text evidence="4">Transcription factor that plays a role in the activation of archaeal genes transcribed by RNA polymerase. Facilitates transcription initiation by enhancing TATA-box recognition by TATA-box-binding protein (Tbp), and transcription factor B (Tfb) and RNA polymerase recruitment. Not absolutely required for transcription in vitro, but particularly important in cases where Tbp or Tfb function is not optimal. It dynamically alters the nucleic acid-binding properties of RNA polymerases by stabilizing the initiation complex and destabilizing elongation complexes. Seems to translocate with the RNA polymerase following initiation and acts by binding to the non template strand of the transcription bubble in elongation complexes.</text>
</comment>
<evidence type="ECO:0000256" key="3">
    <source>
        <dbReference type="ARBA" id="ARBA00023163"/>
    </source>
</evidence>
<keyword evidence="1 4" id="KW-0805">Transcription regulation</keyword>
<comment type="subunit">
    <text evidence="4">Monomer. Interaction with RNA polymerase subunits RpoF and RpoE is necessary for Tfe stimulatory transcription activity. Able to interact with Tbp and RNA polymerase in the absence of DNA promoter. Interacts both with the preinitiation and elongation complexes.</text>
</comment>
<dbReference type="InterPro" id="IPR024550">
    <property type="entry name" value="TFIIEa/SarR/Rpc3_HTH_dom"/>
</dbReference>
<organism evidence="6 7">
    <name type="scientific">Methanobacterium spitsbergense</name>
    <dbReference type="NCBI Taxonomy" id="2874285"/>
    <lineage>
        <taxon>Archaea</taxon>
        <taxon>Methanobacteriati</taxon>
        <taxon>Methanobacteriota</taxon>
        <taxon>Methanomada group</taxon>
        <taxon>Methanobacteria</taxon>
        <taxon>Methanobacteriales</taxon>
        <taxon>Methanobacteriaceae</taxon>
        <taxon>Methanobacterium</taxon>
    </lineage>
</organism>
<sequence>MLNDPIVQEILMDITDDEKCSIPIIECILDGKTSAEEISEETEIVLTLVRKVLYKMNDAGVISYTKTKDPKTKWEIYSWKFEEDKVYDLITKKYDKLSEQIEKSVKYEEENMFFVCNNGHRYIFEKASEDNFICPKCKGSLEYQENSAVIEELLKEKVACDLINHKENDK</sequence>
<evidence type="ECO:0000259" key="5">
    <source>
        <dbReference type="PROSITE" id="PS51344"/>
    </source>
</evidence>
<dbReference type="InterPro" id="IPR036390">
    <property type="entry name" value="WH_DNA-bd_sf"/>
</dbReference>
<comment type="similarity">
    <text evidence="4">Belongs to the TFE family.</text>
</comment>
<reference evidence="7" key="1">
    <citation type="journal article" date="2022" name="Microbiol. Resour. Announc.">
        <title>Draft Genome Sequence of a Methanogenic Archaeon from West Spitsbergen Permafrost.</title>
        <authorList>
            <person name="Trubitsyn V."/>
            <person name="Rivkina E."/>
            <person name="Shcherbakova V."/>
        </authorList>
    </citation>
    <scope>NUCLEOTIDE SEQUENCE [LARGE SCALE GENOMIC DNA]</scope>
    <source>
        <strain evidence="7">VT</strain>
    </source>
</reference>
<dbReference type="InterPro" id="IPR036388">
    <property type="entry name" value="WH-like_DNA-bd_sf"/>
</dbReference>
<dbReference type="GO" id="GO:0006355">
    <property type="term" value="P:regulation of DNA-templated transcription"/>
    <property type="evidence" value="ECO:0007669"/>
    <property type="project" value="InterPro"/>
</dbReference>
<dbReference type="EMBL" id="JAIOUQ010000016">
    <property type="protein sequence ID" value="MBZ2166832.1"/>
    <property type="molecule type" value="Genomic_DNA"/>
</dbReference>
<feature type="domain" description="HTH TFE/IIEalpha-type" evidence="5">
    <location>
        <begin position="3"/>
        <end position="87"/>
    </location>
</feature>
<dbReference type="AlphaFoldDB" id="A0A8T5US03"/>
<comment type="caution">
    <text evidence="6">The sequence shown here is derived from an EMBL/GenBank/DDBJ whole genome shotgun (WGS) entry which is preliminary data.</text>
</comment>
<dbReference type="RefSeq" id="WP_223792378.1">
    <property type="nucleotide sequence ID" value="NZ_JAIOUQ010000016.1"/>
</dbReference>
<dbReference type="InterPro" id="IPR017919">
    <property type="entry name" value="TFIIE/TFIIEa_HTH"/>
</dbReference>